<evidence type="ECO:0000313" key="4">
    <source>
        <dbReference type="Proteomes" id="UP000248925"/>
    </source>
</evidence>
<evidence type="ECO:0000256" key="1">
    <source>
        <dbReference type="ARBA" id="ARBA00006056"/>
    </source>
</evidence>
<evidence type="ECO:0000313" key="3">
    <source>
        <dbReference type="EMBL" id="PZM14629.1"/>
    </source>
</evidence>
<reference evidence="3 4" key="1">
    <citation type="journal article" date="2018" name="Sci. Rep.">
        <title>Rhizobium tumorigenes sp. nov., a novel plant tumorigenic bacterium isolated from cane gall tumors on thornless blackberry.</title>
        <authorList>
            <person name="Kuzmanovi N."/>
            <person name="Smalla K."/>
            <person name="Gronow S."/>
            <person name="PuBawska J."/>
        </authorList>
    </citation>
    <scope>NUCLEOTIDE SEQUENCE [LARGE SCALE GENOMIC DNA]</scope>
    <source>
        <strain evidence="3 4">CCBAU 85046</strain>
    </source>
</reference>
<dbReference type="RefSeq" id="WP_111160160.1">
    <property type="nucleotide sequence ID" value="NZ_PCDP01000032.1"/>
</dbReference>
<keyword evidence="2" id="KW-0560">Oxidoreductase</keyword>
<comment type="caution">
    <text evidence="3">The sequence shown here is derived from an EMBL/GenBank/DDBJ whole genome shotgun (WGS) entry which is preliminary data.</text>
</comment>
<accession>A0A2W4CPV9</accession>
<keyword evidence="4" id="KW-1185">Reference proteome</keyword>
<dbReference type="PANTHER" id="PTHR11091">
    <property type="entry name" value="OXIDOREDUCTASE-RELATED"/>
    <property type="match status" value="1"/>
</dbReference>
<dbReference type="AlphaFoldDB" id="A0A2W4CPV9"/>
<dbReference type="Pfam" id="PF02615">
    <property type="entry name" value="Ldh_2"/>
    <property type="match status" value="1"/>
</dbReference>
<dbReference type="SUPFAM" id="SSF89733">
    <property type="entry name" value="L-sulfolactate dehydrogenase-like"/>
    <property type="match status" value="1"/>
</dbReference>
<dbReference type="InterPro" id="IPR003767">
    <property type="entry name" value="Malate/L-lactate_DH-like"/>
</dbReference>
<dbReference type="Gene3D" id="3.30.1370.60">
    <property type="entry name" value="Hypothetical oxidoreductase yiak, domain 2"/>
    <property type="match status" value="1"/>
</dbReference>
<dbReference type="Proteomes" id="UP000248925">
    <property type="component" value="Unassembled WGS sequence"/>
</dbReference>
<dbReference type="InterPro" id="IPR043143">
    <property type="entry name" value="Mal/L-sulf/L-lact_DH-like_NADP"/>
</dbReference>
<sequence length="344" mass="35896">MRVSEASAMTLVGKLLEGRNVPSRQARQQALVLVEAELKGHPSHGLQRLPRILARIDRGLIDPTTMGSSHWRSGAVLEVDGKKGLGPVVALAALNRMRSEATAAGITLAAIHNSNHLGMLGHYVEQIAERGQIGIALSSSEALVHPYGGTRAVLGTNPIAIAVPTARGSLVLDLATSIVSMGKVHHHAANGIPLQPNWARDASGNPTTDPTLAKNGAIAPFGDAKGYGLGIAIELLVAGLAGSALAPAVLGTLDAEAVCNKGDILIAIDMAAAPDLSERLADYLDFVRSSPAIDPGRPVAVPGDGARKRRECAALKGFDVDDRLWTELNELTAASQAFQQGYMQ</sequence>
<dbReference type="EMBL" id="PCDP01000032">
    <property type="protein sequence ID" value="PZM14629.1"/>
    <property type="molecule type" value="Genomic_DNA"/>
</dbReference>
<comment type="similarity">
    <text evidence="1">Belongs to the LDH2/MDH2 oxidoreductase family.</text>
</comment>
<evidence type="ECO:0000256" key="2">
    <source>
        <dbReference type="ARBA" id="ARBA00023002"/>
    </source>
</evidence>
<organism evidence="3 4">
    <name type="scientific">Rhizobium tubonense</name>
    <dbReference type="NCBI Taxonomy" id="484088"/>
    <lineage>
        <taxon>Bacteria</taxon>
        <taxon>Pseudomonadati</taxon>
        <taxon>Pseudomonadota</taxon>
        <taxon>Alphaproteobacteria</taxon>
        <taxon>Hyphomicrobiales</taxon>
        <taxon>Rhizobiaceae</taxon>
        <taxon>Rhizobium/Agrobacterium group</taxon>
        <taxon>Rhizobium</taxon>
    </lineage>
</organism>
<dbReference type="PANTHER" id="PTHR11091:SF0">
    <property type="entry name" value="MALATE DEHYDROGENASE"/>
    <property type="match status" value="1"/>
</dbReference>
<dbReference type="InterPro" id="IPR036111">
    <property type="entry name" value="Mal/L-sulfo/L-lacto_DH-like_sf"/>
</dbReference>
<dbReference type="Gene3D" id="3.30.60.50">
    <property type="entry name" value="Hypothetical oxidoreductase yiak, domain 3"/>
    <property type="match status" value="1"/>
</dbReference>
<protein>
    <submittedName>
        <fullName evidence="3">Dehydrogenase</fullName>
    </submittedName>
</protein>
<dbReference type="InterPro" id="IPR043144">
    <property type="entry name" value="Mal/L-sulf/L-lact_DH-like_ah"/>
</dbReference>
<dbReference type="Gene3D" id="1.10.1530.10">
    <property type="match status" value="1"/>
</dbReference>
<proteinExistence type="inferred from homology"/>
<gene>
    <name evidence="3" type="ORF">CPY51_10345</name>
</gene>
<name>A0A2W4CPV9_9HYPH</name>
<dbReference type="OrthoDB" id="9811519at2"/>
<dbReference type="GO" id="GO:0016491">
    <property type="term" value="F:oxidoreductase activity"/>
    <property type="evidence" value="ECO:0007669"/>
    <property type="project" value="UniProtKB-KW"/>
</dbReference>